<dbReference type="RefSeq" id="XP_003323832.1">
    <property type="nucleotide sequence ID" value="XM_003323784.1"/>
</dbReference>
<dbReference type="VEuPathDB" id="FungiDB:PGTG_05734"/>
<reference key="1">
    <citation type="submission" date="2007-01" db="EMBL/GenBank/DDBJ databases">
        <title>The Genome Sequence of Puccinia graminis f. sp. tritici Strain CRL 75-36-700-3.</title>
        <authorList>
            <consortium name="The Broad Institute Genome Sequencing Platform"/>
            <person name="Birren B."/>
            <person name="Lander E."/>
            <person name="Galagan J."/>
            <person name="Nusbaum C."/>
            <person name="Devon K."/>
            <person name="Cuomo C."/>
            <person name="Jaffe D."/>
            <person name="Butler J."/>
            <person name="Alvarez P."/>
            <person name="Gnerre S."/>
            <person name="Grabherr M."/>
            <person name="Mauceli E."/>
            <person name="Brockman W."/>
            <person name="Young S."/>
            <person name="LaButti K."/>
            <person name="Sykes S."/>
            <person name="DeCaprio D."/>
            <person name="Crawford M."/>
            <person name="Koehrsen M."/>
            <person name="Engels R."/>
            <person name="Montgomery P."/>
            <person name="Pearson M."/>
            <person name="Howarth C."/>
            <person name="Larson L."/>
            <person name="White J."/>
            <person name="Zeng Q."/>
            <person name="Kodira C."/>
            <person name="Yandava C."/>
            <person name="Alvarado L."/>
            <person name="O'Leary S."/>
            <person name="Szabo L."/>
            <person name="Dean R."/>
            <person name="Schein J."/>
        </authorList>
    </citation>
    <scope>NUCLEOTIDE SEQUENCE</scope>
    <source>
        <strain>CRL 75-36-700-3</strain>
    </source>
</reference>
<keyword evidence="2" id="KW-1185">Reference proteome</keyword>
<name>E3K4D5_PUCGT</name>
<dbReference type="KEGG" id="pgr:PGTG_05734"/>
<evidence type="ECO:0000313" key="1">
    <source>
        <dbReference type="EMBL" id="EFP79413.1"/>
    </source>
</evidence>
<dbReference type="AlphaFoldDB" id="E3K4D5"/>
<dbReference type="InParanoid" id="E3K4D5"/>
<dbReference type="Proteomes" id="UP000008783">
    <property type="component" value="Unassembled WGS sequence"/>
</dbReference>
<dbReference type="GeneID" id="10531237"/>
<protein>
    <submittedName>
        <fullName evidence="1">Uncharacterized protein</fullName>
    </submittedName>
</protein>
<proteinExistence type="predicted"/>
<sequence>MVMQVKARTMAMTVAAGTMIARMLGSSQGAQVRRVQPKLPPAEAYDVYSCPPRKGRGDETKYQRLCQAGAYLSLPTFYPPGQTITFDCGGYGTKTYCCDPGTITYDPYYPELPMAATVSGKLKSNCGDGVVVVKAKKG</sequence>
<organism evidence="1 2">
    <name type="scientific">Puccinia graminis f. sp. tritici (strain CRL 75-36-700-3 / race SCCL)</name>
    <name type="common">Black stem rust fungus</name>
    <dbReference type="NCBI Taxonomy" id="418459"/>
    <lineage>
        <taxon>Eukaryota</taxon>
        <taxon>Fungi</taxon>
        <taxon>Dikarya</taxon>
        <taxon>Basidiomycota</taxon>
        <taxon>Pucciniomycotina</taxon>
        <taxon>Pucciniomycetes</taxon>
        <taxon>Pucciniales</taxon>
        <taxon>Pucciniaceae</taxon>
        <taxon>Puccinia</taxon>
    </lineage>
</organism>
<gene>
    <name evidence="1" type="ORF">PGTG_05734</name>
</gene>
<accession>E3K4D5</accession>
<evidence type="ECO:0000313" key="2">
    <source>
        <dbReference type="Proteomes" id="UP000008783"/>
    </source>
</evidence>
<dbReference type="OrthoDB" id="2508632at2759"/>
<dbReference type="HOGENOM" id="CLU_1866096_0_0_1"/>
<dbReference type="EMBL" id="DS178272">
    <property type="protein sequence ID" value="EFP79413.1"/>
    <property type="molecule type" value="Genomic_DNA"/>
</dbReference>
<reference evidence="2" key="2">
    <citation type="journal article" date="2011" name="Proc. Natl. Acad. Sci. U.S.A.">
        <title>Obligate biotrophy features unraveled by the genomic analysis of rust fungi.</title>
        <authorList>
            <person name="Duplessis S."/>
            <person name="Cuomo C.A."/>
            <person name="Lin Y.-C."/>
            <person name="Aerts A."/>
            <person name="Tisserant E."/>
            <person name="Veneault-Fourrey C."/>
            <person name="Joly D.L."/>
            <person name="Hacquard S."/>
            <person name="Amselem J."/>
            <person name="Cantarel B.L."/>
            <person name="Chiu R."/>
            <person name="Coutinho P.M."/>
            <person name="Feau N."/>
            <person name="Field M."/>
            <person name="Frey P."/>
            <person name="Gelhaye E."/>
            <person name="Goldberg J."/>
            <person name="Grabherr M.G."/>
            <person name="Kodira C.D."/>
            <person name="Kohler A."/>
            <person name="Kuees U."/>
            <person name="Lindquist E.A."/>
            <person name="Lucas S.M."/>
            <person name="Mago R."/>
            <person name="Mauceli E."/>
            <person name="Morin E."/>
            <person name="Murat C."/>
            <person name="Pangilinan J.L."/>
            <person name="Park R."/>
            <person name="Pearson M."/>
            <person name="Quesneville H."/>
            <person name="Rouhier N."/>
            <person name="Sakthikumar S."/>
            <person name="Salamov A.A."/>
            <person name="Schmutz J."/>
            <person name="Selles B."/>
            <person name="Shapiro H."/>
            <person name="Tanguay P."/>
            <person name="Tuskan G.A."/>
            <person name="Henrissat B."/>
            <person name="Van de Peer Y."/>
            <person name="Rouze P."/>
            <person name="Ellis J.G."/>
            <person name="Dodds P.N."/>
            <person name="Schein J.E."/>
            <person name="Zhong S."/>
            <person name="Hamelin R.C."/>
            <person name="Grigoriev I.V."/>
            <person name="Szabo L.J."/>
            <person name="Martin F."/>
        </authorList>
    </citation>
    <scope>NUCLEOTIDE SEQUENCE [LARGE SCALE GENOMIC DNA]</scope>
    <source>
        <strain evidence="2">CRL 75-36-700-3 / race SCCL</strain>
    </source>
</reference>